<dbReference type="PANTHER" id="PTHR15175">
    <property type="entry name" value="NEUTROPHIL CYTOSOLIC FACTOR 2, NEUTROPHIL NADPH OXIDASE FACTOR 2"/>
    <property type="match status" value="1"/>
</dbReference>
<dbReference type="SUPFAM" id="SSF48452">
    <property type="entry name" value="TPR-like"/>
    <property type="match status" value="1"/>
</dbReference>
<dbReference type="FunFam" id="1.25.40.10:FF:000017">
    <property type="entry name" value="NADPH oxidase regulator NoxR"/>
    <property type="match status" value="1"/>
</dbReference>
<dbReference type="SMART" id="SM00028">
    <property type="entry name" value="TPR"/>
    <property type="match status" value="2"/>
</dbReference>
<dbReference type="AlphaFoldDB" id="A0A6A7BYX4"/>
<dbReference type="InterPro" id="IPR019734">
    <property type="entry name" value="TPR_rpt"/>
</dbReference>
<feature type="repeat" description="TPR" evidence="7">
    <location>
        <begin position="36"/>
        <end position="69"/>
    </location>
</feature>
<evidence type="ECO:0000256" key="1">
    <source>
        <dbReference type="ARBA" id="ARBA00004496"/>
    </source>
</evidence>
<dbReference type="InterPro" id="IPR011990">
    <property type="entry name" value="TPR-like_helical_dom_sf"/>
</dbReference>
<dbReference type="Proteomes" id="UP000799421">
    <property type="component" value="Unassembled WGS sequence"/>
</dbReference>
<keyword evidence="9" id="KW-1185">Reference proteome</keyword>
<keyword evidence="6 7" id="KW-0802">TPR repeat</keyword>
<dbReference type="EMBL" id="MU005983">
    <property type="protein sequence ID" value="KAF2860262.1"/>
    <property type="molecule type" value="Genomic_DNA"/>
</dbReference>
<name>A0A6A7BYX4_9PEZI</name>
<accession>A0A6A7BYX4</accession>
<reference evidence="8" key="1">
    <citation type="journal article" date="2020" name="Stud. Mycol.">
        <title>101 Dothideomycetes genomes: a test case for predicting lifestyles and emergence of pathogens.</title>
        <authorList>
            <person name="Haridas S."/>
            <person name="Albert R."/>
            <person name="Binder M."/>
            <person name="Bloem J."/>
            <person name="Labutti K."/>
            <person name="Salamov A."/>
            <person name="Andreopoulos B."/>
            <person name="Baker S."/>
            <person name="Barry K."/>
            <person name="Bills G."/>
            <person name="Bluhm B."/>
            <person name="Cannon C."/>
            <person name="Castanera R."/>
            <person name="Culley D."/>
            <person name="Daum C."/>
            <person name="Ezra D."/>
            <person name="Gonzalez J."/>
            <person name="Henrissat B."/>
            <person name="Kuo A."/>
            <person name="Liang C."/>
            <person name="Lipzen A."/>
            <person name="Lutzoni F."/>
            <person name="Magnuson J."/>
            <person name="Mondo S."/>
            <person name="Nolan M."/>
            <person name="Ohm R."/>
            <person name="Pangilinan J."/>
            <person name="Park H.-J."/>
            <person name="Ramirez L."/>
            <person name="Alfaro M."/>
            <person name="Sun H."/>
            <person name="Tritt A."/>
            <person name="Yoshinaga Y."/>
            <person name="Zwiers L.-H."/>
            <person name="Turgeon B."/>
            <person name="Goodwin S."/>
            <person name="Spatafora J."/>
            <person name="Crous P."/>
            <person name="Grigoriev I."/>
        </authorList>
    </citation>
    <scope>NUCLEOTIDE SEQUENCE</scope>
    <source>
        <strain evidence="8">CBS 480.64</strain>
    </source>
</reference>
<evidence type="ECO:0000256" key="4">
    <source>
        <dbReference type="ARBA" id="ARBA00022490"/>
    </source>
</evidence>
<keyword evidence="3" id="KW-0728">SH3 domain</keyword>
<dbReference type="Gene3D" id="1.25.40.10">
    <property type="entry name" value="Tetratricopeptide repeat domain"/>
    <property type="match status" value="1"/>
</dbReference>
<dbReference type="PANTHER" id="PTHR15175:SF0">
    <property type="entry name" value="SH3 DOMAIN-CONTAINING PROTEIN C23A1.17"/>
    <property type="match status" value="1"/>
</dbReference>
<evidence type="ECO:0000256" key="2">
    <source>
        <dbReference type="ARBA" id="ARBA00008051"/>
    </source>
</evidence>
<proteinExistence type="inferred from homology"/>
<dbReference type="Pfam" id="PF13181">
    <property type="entry name" value="TPR_8"/>
    <property type="match status" value="1"/>
</dbReference>
<keyword evidence="5" id="KW-0677">Repeat</keyword>
<gene>
    <name evidence="8" type="ORF">K470DRAFT_193768</name>
</gene>
<sequence length="168" mass="18963">MSLRVEIETWVRALEAYDRGDFSASLDEFSQMDHTARIAFNIGVIYATLGSHDEAIGAYARAVGRDRYLAVAYFQAGVSQFLLGRFEAAHRSFSDALLHLRGNNYIDYDQLGLHFKLYACECLFNRGLCAVYLQQRDIGLKEITSARNCKVVKEHDVIDEAIRESAEG</sequence>
<keyword evidence="4" id="KW-0963">Cytoplasm</keyword>
<evidence type="ECO:0000256" key="5">
    <source>
        <dbReference type="ARBA" id="ARBA00022737"/>
    </source>
</evidence>
<evidence type="ECO:0000256" key="7">
    <source>
        <dbReference type="PROSITE-ProRule" id="PRU00339"/>
    </source>
</evidence>
<evidence type="ECO:0000313" key="9">
    <source>
        <dbReference type="Proteomes" id="UP000799421"/>
    </source>
</evidence>
<dbReference type="PROSITE" id="PS50005">
    <property type="entry name" value="TPR"/>
    <property type="match status" value="1"/>
</dbReference>
<protein>
    <submittedName>
        <fullName evidence="8">NADPH oxidase regulator NoxR</fullName>
    </submittedName>
</protein>
<dbReference type="InterPro" id="IPR051864">
    <property type="entry name" value="NCF2_NOXA1"/>
</dbReference>
<dbReference type="OrthoDB" id="9450131at2759"/>
<feature type="non-terminal residue" evidence="8">
    <location>
        <position position="168"/>
    </location>
</feature>
<evidence type="ECO:0000256" key="3">
    <source>
        <dbReference type="ARBA" id="ARBA00022443"/>
    </source>
</evidence>
<comment type="similarity">
    <text evidence="2">Belongs to the NCF2/NOXA1 family.</text>
</comment>
<evidence type="ECO:0000256" key="6">
    <source>
        <dbReference type="ARBA" id="ARBA00022803"/>
    </source>
</evidence>
<dbReference type="GO" id="GO:0005737">
    <property type="term" value="C:cytoplasm"/>
    <property type="evidence" value="ECO:0007669"/>
    <property type="project" value="UniProtKB-SubCell"/>
</dbReference>
<comment type="subcellular location">
    <subcellularLocation>
        <location evidence="1">Cytoplasm</location>
    </subcellularLocation>
</comment>
<evidence type="ECO:0000313" key="8">
    <source>
        <dbReference type="EMBL" id="KAF2860262.1"/>
    </source>
</evidence>
<organism evidence="8 9">
    <name type="scientific">Piedraia hortae CBS 480.64</name>
    <dbReference type="NCBI Taxonomy" id="1314780"/>
    <lineage>
        <taxon>Eukaryota</taxon>
        <taxon>Fungi</taxon>
        <taxon>Dikarya</taxon>
        <taxon>Ascomycota</taxon>
        <taxon>Pezizomycotina</taxon>
        <taxon>Dothideomycetes</taxon>
        <taxon>Dothideomycetidae</taxon>
        <taxon>Capnodiales</taxon>
        <taxon>Piedraiaceae</taxon>
        <taxon>Piedraia</taxon>
    </lineage>
</organism>